<sequence>MDPEVARQRMERRKKRAQEANRRIIENQNFEQKYNDQNISHMVNKSNVDKNDLAQNEESQISLNESLPTNESSRTNEFANEKLNKNNNIEIRTITDDKKLIKEDYIPNSSENSKIDNNDHHNIYKDNKNEIHNNNQINNCKTLNQPNNNDTVKNNDIVKNNDVVKNNESENKFDLSQILNDGFNFTKIKPLIPEYVPPEKTEFFTFDKILYLLAFFFGFFPINYGFQLIVIIGIVISVTRHDDLVDKVNENPLSLIPVILDEVKNLTFRSYMFRAIIIVTRIVFCFIQSQFD</sequence>
<proteinExistence type="predicted"/>
<evidence type="ECO:0000313" key="3">
    <source>
        <dbReference type="EMBL" id="OHT07014.1"/>
    </source>
</evidence>
<feature type="region of interest" description="Disordered" evidence="1">
    <location>
        <begin position="1"/>
        <end position="25"/>
    </location>
</feature>
<dbReference type="GeneID" id="94838673"/>
<name>A0A1J4KBE8_9EUKA</name>
<dbReference type="AlphaFoldDB" id="A0A1J4KBE8"/>
<keyword evidence="2" id="KW-0472">Membrane</keyword>
<dbReference type="VEuPathDB" id="TrichDB:TRFO_24830"/>
<keyword evidence="4" id="KW-1185">Reference proteome</keyword>
<keyword evidence="2" id="KW-1133">Transmembrane helix</keyword>
<evidence type="ECO:0000256" key="2">
    <source>
        <dbReference type="SAM" id="Phobius"/>
    </source>
</evidence>
<evidence type="ECO:0000313" key="4">
    <source>
        <dbReference type="Proteomes" id="UP000179807"/>
    </source>
</evidence>
<accession>A0A1J4KBE8</accession>
<organism evidence="3 4">
    <name type="scientific">Tritrichomonas foetus</name>
    <dbReference type="NCBI Taxonomy" id="1144522"/>
    <lineage>
        <taxon>Eukaryota</taxon>
        <taxon>Metamonada</taxon>
        <taxon>Parabasalia</taxon>
        <taxon>Tritrichomonadida</taxon>
        <taxon>Tritrichomonadidae</taxon>
        <taxon>Tritrichomonas</taxon>
    </lineage>
</organism>
<dbReference type="RefSeq" id="XP_068360150.1">
    <property type="nucleotide sequence ID" value="XM_068503969.1"/>
</dbReference>
<feature type="transmembrane region" description="Helical" evidence="2">
    <location>
        <begin position="209"/>
        <end position="236"/>
    </location>
</feature>
<gene>
    <name evidence="3" type="ORF">TRFO_24830</name>
</gene>
<feature type="transmembrane region" description="Helical" evidence="2">
    <location>
        <begin position="271"/>
        <end position="287"/>
    </location>
</feature>
<keyword evidence="2" id="KW-0812">Transmembrane</keyword>
<comment type="caution">
    <text evidence="3">The sequence shown here is derived from an EMBL/GenBank/DDBJ whole genome shotgun (WGS) entry which is preliminary data.</text>
</comment>
<evidence type="ECO:0000256" key="1">
    <source>
        <dbReference type="SAM" id="MobiDB-lite"/>
    </source>
</evidence>
<dbReference type="Proteomes" id="UP000179807">
    <property type="component" value="Unassembled WGS sequence"/>
</dbReference>
<reference evidence="3" key="1">
    <citation type="submission" date="2016-10" db="EMBL/GenBank/DDBJ databases">
        <authorList>
            <person name="Benchimol M."/>
            <person name="Almeida L.G."/>
            <person name="Vasconcelos A.T."/>
            <person name="Perreira-Neves A."/>
            <person name="Rosa I.A."/>
            <person name="Tasca T."/>
            <person name="Bogo M.R."/>
            <person name="de Souza W."/>
        </authorList>
    </citation>
    <scope>NUCLEOTIDE SEQUENCE [LARGE SCALE GENOMIC DNA]</scope>
    <source>
        <strain evidence="3">K</strain>
    </source>
</reference>
<dbReference type="EMBL" id="MLAK01000708">
    <property type="protein sequence ID" value="OHT07014.1"/>
    <property type="molecule type" value="Genomic_DNA"/>
</dbReference>
<protein>
    <submittedName>
        <fullName evidence="3">Uncharacterized protein</fullName>
    </submittedName>
</protein>